<organism evidence="2 3">
    <name type="scientific">Merluccius polli</name>
    <name type="common">Benguela hake</name>
    <name type="synonym">Merluccius cadenati</name>
    <dbReference type="NCBI Taxonomy" id="89951"/>
    <lineage>
        <taxon>Eukaryota</taxon>
        <taxon>Metazoa</taxon>
        <taxon>Chordata</taxon>
        <taxon>Craniata</taxon>
        <taxon>Vertebrata</taxon>
        <taxon>Euteleostomi</taxon>
        <taxon>Actinopterygii</taxon>
        <taxon>Neopterygii</taxon>
        <taxon>Teleostei</taxon>
        <taxon>Neoteleostei</taxon>
        <taxon>Acanthomorphata</taxon>
        <taxon>Zeiogadaria</taxon>
        <taxon>Gadariae</taxon>
        <taxon>Gadiformes</taxon>
        <taxon>Gadoidei</taxon>
        <taxon>Merlucciidae</taxon>
        <taxon>Merluccius</taxon>
    </lineage>
</organism>
<name>A0AA47NNR9_MERPO</name>
<dbReference type="AlphaFoldDB" id="A0AA47NNR9"/>
<keyword evidence="3" id="KW-1185">Reference proteome</keyword>
<sequence length="225" mass="25189">MFTFQLDSLSCLGFFPILMIGKECRGTIVAELKYSLDFKLPEDLEDKLKKSYETILRVYCGRANREAPSTSLGQEEETPQAPSTSSGQEEEVPQAPFPSGQDEEVPQAPSTFRQEEEVPQAPFPSGQDEEVPQAPSTFRQEEEVPQAPFPSGQDEEVPQAPSTFGQEEEVPQAPFPSGQDEERGIPALSCEECEDKVKRGIFPYSRIIKKRGRKVLVEWQPCGTW</sequence>
<protein>
    <submittedName>
        <fullName evidence="2">Epstein-Barr nuclear antigen 6</fullName>
    </submittedName>
</protein>
<comment type="caution">
    <text evidence="2">The sequence shown here is derived from an EMBL/GenBank/DDBJ whole genome shotgun (WGS) entry which is preliminary data.</text>
</comment>
<reference evidence="2" key="1">
    <citation type="journal article" date="2023" name="Front. Mar. Sci.">
        <title>A new Merluccius polli reference genome to investigate the effects of global change in West African waters.</title>
        <authorList>
            <person name="Mateo J.L."/>
            <person name="Blanco-Fernandez C."/>
            <person name="Garcia-Vazquez E."/>
            <person name="Machado-Schiaffino G."/>
        </authorList>
    </citation>
    <scope>NUCLEOTIDE SEQUENCE</scope>
    <source>
        <strain evidence="2">C29</strain>
        <tissue evidence="2">Fin</tissue>
    </source>
</reference>
<proteinExistence type="predicted"/>
<evidence type="ECO:0000313" key="2">
    <source>
        <dbReference type="EMBL" id="KAK0131077.1"/>
    </source>
</evidence>
<dbReference type="Proteomes" id="UP001174136">
    <property type="component" value="Unassembled WGS sequence"/>
</dbReference>
<gene>
    <name evidence="2" type="primary">EBNA6</name>
    <name evidence="2" type="ORF">N1851_034227</name>
</gene>
<evidence type="ECO:0000256" key="1">
    <source>
        <dbReference type="SAM" id="MobiDB-lite"/>
    </source>
</evidence>
<accession>A0AA47NNR9</accession>
<feature type="region of interest" description="Disordered" evidence="1">
    <location>
        <begin position="66"/>
        <end position="185"/>
    </location>
</feature>
<dbReference type="EMBL" id="JAOPHQ010006571">
    <property type="protein sequence ID" value="KAK0131077.1"/>
    <property type="molecule type" value="Genomic_DNA"/>
</dbReference>
<evidence type="ECO:0000313" key="3">
    <source>
        <dbReference type="Proteomes" id="UP001174136"/>
    </source>
</evidence>